<dbReference type="PANTHER" id="PTHR45138:SF9">
    <property type="entry name" value="DIGUANYLATE CYCLASE DGCM-RELATED"/>
    <property type="match status" value="1"/>
</dbReference>
<name>A0A4U1B6X5_9GAMM</name>
<reference evidence="4 5" key="1">
    <citation type="submission" date="2019-04" db="EMBL/GenBank/DDBJ databases">
        <authorList>
            <person name="Hwang J.C."/>
        </authorList>
    </citation>
    <scope>NUCLEOTIDE SEQUENCE [LARGE SCALE GENOMIC DNA]</scope>
    <source>
        <strain evidence="4 5">IMCC35001</strain>
    </source>
</reference>
<dbReference type="SUPFAM" id="SSF55781">
    <property type="entry name" value="GAF domain-like"/>
    <property type="match status" value="1"/>
</dbReference>
<evidence type="ECO:0000313" key="5">
    <source>
        <dbReference type="Proteomes" id="UP000305674"/>
    </source>
</evidence>
<dbReference type="InterPro" id="IPR029787">
    <property type="entry name" value="Nucleotide_cyclase"/>
</dbReference>
<dbReference type="GO" id="GO:0005886">
    <property type="term" value="C:plasma membrane"/>
    <property type="evidence" value="ECO:0007669"/>
    <property type="project" value="TreeGrafter"/>
</dbReference>
<evidence type="ECO:0000259" key="3">
    <source>
        <dbReference type="PROSITE" id="PS50887"/>
    </source>
</evidence>
<comment type="catalytic activity">
    <reaction evidence="2">
        <text>2 GTP = 3',3'-c-di-GMP + 2 diphosphate</text>
        <dbReference type="Rhea" id="RHEA:24898"/>
        <dbReference type="ChEBI" id="CHEBI:33019"/>
        <dbReference type="ChEBI" id="CHEBI:37565"/>
        <dbReference type="ChEBI" id="CHEBI:58805"/>
        <dbReference type="EC" id="2.7.7.65"/>
    </reaction>
</comment>
<dbReference type="GO" id="GO:0043709">
    <property type="term" value="P:cell adhesion involved in single-species biofilm formation"/>
    <property type="evidence" value="ECO:0007669"/>
    <property type="project" value="TreeGrafter"/>
</dbReference>
<keyword evidence="5" id="KW-1185">Reference proteome</keyword>
<dbReference type="NCBIfam" id="TIGR00254">
    <property type="entry name" value="GGDEF"/>
    <property type="match status" value="1"/>
</dbReference>
<evidence type="ECO:0000256" key="2">
    <source>
        <dbReference type="ARBA" id="ARBA00034247"/>
    </source>
</evidence>
<dbReference type="EMBL" id="SWCI01000022">
    <property type="protein sequence ID" value="TKB46238.1"/>
    <property type="molecule type" value="Genomic_DNA"/>
</dbReference>
<feature type="domain" description="GGDEF" evidence="3">
    <location>
        <begin position="200"/>
        <end position="332"/>
    </location>
</feature>
<dbReference type="AlphaFoldDB" id="A0A4U1B6X5"/>
<dbReference type="SMART" id="SM00267">
    <property type="entry name" value="GGDEF"/>
    <property type="match status" value="1"/>
</dbReference>
<dbReference type="RefSeq" id="WP_136854663.1">
    <property type="nucleotide sequence ID" value="NZ_SWCI01000022.1"/>
</dbReference>
<dbReference type="SMART" id="SM00065">
    <property type="entry name" value="GAF"/>
    <property type="match status" value="1"/>
</dbReference>
<comment type="caution">
    <text evidence="4">The sequence shown here is derived from an EMBL/GenBank/DDBJ whole genome shotgun (WGS) entry which is preliminary data.</text>
</comment>
<dbReference type="SUPFAM" id="SSF55073">
    <property type="entry name" value="Nucleotide cyclase"/>
    <property type="match status" value="1"/>
</dbReference>
<dbReference type="InterPro" id="IPR003018">
    <property type="entry name" value="GAF"/>
</dbReference>
<dbReference type="CDD" id="cd01949">
    <property type="entry name" value="GGDEF"/>
    <property type="match status" value="1"/>
</dbReference>
<dbReference type="EC" id="2.7.7.65" evidence="1"/>
<dbReference type="Gene3D" id="3.30.70.270">
    <property type="match status" value="1"/>
</dbReference>
<dbReference type="PANTHER" id="PTHR45138">
    <property type="entry name" value="REGULATORY COMPONENTS OF SENSORY TRANSDUCTION SYSTEM"/>
    <property type="match status" value="1"/>
</dbReference>
<dbReference type="InterPro" id="IPR029016">
    <property type="entry name" value="GAF-like_dom_sf"/>
</dbReference>
<sequence>MTAQESRLLGELEDHAQKQWNHLLNMLSRVTGLPGVYLSRCDTDNMKILATSRDCPVLTRPGDRFALADLYCERVIRTGAPLAVDNGWEEPHWAGGRETQAGMISYLGLPVRQPDGCLFGTLCVYDLVPRSHIHQWRALLQSVVNIIEADLNLLDLGRSLANDSITDPLTGLMNRRGMEVRMEALLSLGSRLAAKSPEKVVLGLMLLDIDRFKQVNDTYGHITGDQLLCHFSALLTGAVRKEDLVVRWGGEEFLLLFPGIGAGDLAALAEKIRLLAMASPLPATPESLPFTVSVGYGGWNGATMAPEMLVRLDRHLLRAKQLGRNRCFGEPLLQCGR</sequence>
<dbReference type="Pfam" id="PF01590">
    <property type="entry name" value="GAF"/>
    <property type="match status" value="1"/>
</dbReference>
<protein>
    <recommendedName>
        <fullName evidence="1">diguanylate cyclase</fullName>
        <ecNumber evidence="1">2.7.7.65</ecNumber>
    </recommendedName>
</protein>
<evidence type="ECO:0000313" key="4">
    <source>
        <dbReference type="EMBL" id="TKB46238.1"/>
    </source>
</evidence>
<dbReference type="PROSITE" id="PS50887">
    <property type="entry name" value="GGDEF"/>
    <property type="match status" value="1"/>
</dbReference>
<proteinExistence type="predicted"/>
<dbReference type="GO" id="GO:0052621">
    <property type="term" value="F:diguanylate cyclase activity"/>
    <property type="evidence" value="ECO:0007669"/>
    <property type="project" value="UniProtKB-EC"/>
</dbReference>
<gene>
    <name evidence="4" type="ORF">FCL40_18020</name>
</gene>
<dbReference type="Gene3D" id="3.30.450.40">
    <property type="match status" value="1"/>
</dbReference>
<dbReference type="GO" id="GO:1902201">
    <property type="term" value="P:negative regulation of bacterial-type flagellum-dependent cell motility"/>
    <property type="evidence" value="ECO:0007669"/>
    <property type="project" value="TreeGrafter"/>
</dbReference>
<organism evidence="4 5">
    <name type="scientific">Ferrimonas sediminicola</name>
    <dbReference type="NCBI Taxonomy" id="2569538"/>
    <lineage>
        <taxon>Bacteria</taxon>
        <taxon>Pseudomonadati</taxon>
        <taxon>Pseudomonadota</taxon>
        <taxon>Gammaproteobacteria</taxon>
        <taxon>Alteromonadales</taxon>
        <taxon>Ferrimonadaceae</taxon>
        <taxon>Ferrimonas</taxon>
    </lineage>
</organism>
<accession>A0A4U1B6X5</accession>
<dbReference type="Pfam" id="PF00990">
    <property type="entry name" value="GGDEF"/>
    <property type="match status" value="1"/>
</dbReference>
<evidence type="ECO:0000256" key="1">
    <source>
        <dbReference type="ARBA" id="ARBA00012528"/>
    </source>
</evidence>
<dbReference type="InterPro" id="IPR043128">
    <property type="entry name" value="Rev_trsase/Diguanyl_cyclase"/>
</dbReference>
<dbReference type="OrthoDB" id="9812358at2"/>
<dbReference type="InterPro" id="IPR000160">
    <property type="entry name" value="GGDEF_dom"/>
</dbReference>
<dbReference type="InterPro" id="IPR050469">
    <property type="entry name" value="Diguanylate_Cyclase"/>
</dbReference>
<dbReference type="Proteomes" id="UP000305674">
    <property type="component" value="Unassembled WGS sequence"/>
</dbReference>